<proteinExistence type="predicted"/>
<reference evidence="2 3" key="1">
    <citation type="journal article" date="2019" name="Commun. Biol.">
        <title>The bagworm genome reveals a unique fibroin gene that provides high tensile strength.</title>
        <authorList>
            <person name="Kono N."/>
            <person name="Nakamura H."/>
            <person name="Ohtoshi R."/>
            <person name="Tomita M."/>
            <person name="Numata K."/>
            <person name="Arakawa K."/>
        </authorList>
    </citation>
    <scope>NUCLEOTIDE SEQUENCE [LARGE SCALE GENOMIC DNA]</scope>
</reference>
<evidence type="ECO:0000313" key="2">
    <source>
        <dbReference type="EMBL" id="GBP96145.1"/>
    </source>
</evidence>
<evidence type="ECO:0000313" key="3">
    <source>
        <dbReference type="Proteomes" id="UP000299102"/>
    </source>
</evidence>
<protein>
    <submittedName>
        <fullName evidence="2">Uncharacterized protein</fullName>
    </submittedName>
</protein>
<gene>
    <name evidence="2" type="ORF">EVAR_26075_1</name>
</gene>
<feature type="region of interest" description="Disordered" evidence="1">
    <location>
        <begin position="1"/>
        <end position="28"/>
    </location>
</feature>
<name>A0A4C2AAX6_EUMVA</name>
<sequence>MYNNNQSSRVNGIHGRARETRTGSGRWTAPYRRGDVTAAWRLLFMTSSRSRNRPIKRSCRRDPNLVADHRTLNNIHSIGPMRCYRSSVIFLLAPIPIKKTTDHTTYE</sequence>
<dbReference type="AlphaFoldDB" id="A0A4C2AAX6"/>
<organism evidence="2 3">
    <name type="scientific">Eumeta variegata</name>
    <name type="common">Bagworm moth</name>
    <name type="synonym">Eumeta japonica</name>
    <dbReference type="NCBI Taxonomy" id="151549"/>
    <lineage>
        <taxon>Eukaryota</taxon>
        <taxon>Metazoa</taxon>
        <taxon>Ecdysozoa</taxon>
        <taxon>Arthropoda</taxon>
        <taxon>Hexapoda</taxon>
        <taxon>Insecta</taxon>
        <taxon>Pterygota</taxon>
        <taxon>Neoptera</taxon>
        <taxon>Endopterygota</taxon>
        <taxon>Lepidoptera</taxon>
        <taxon>Glossata</taxon>
        <taxon>Ditrysia</taxon>
        <taxon>Tineoidea</taxon>
        <taxon>Psychidae</taxon>
        <taxon>Oiketicinae</taxon>
        <taxon>Eumeta</taxon>
    </lineage>
</organism>
<comment type="caution">
    <text evidence="2">The sequence shown here is derived from an EMBL/GenBank/DDBJ whole genome shotgun (WGS) entry which is preliminary data.</text>
</comment>
<accession>A0A4C2AAX6</accession>
<evidence type="ECO:0000256" key="1">
    <source>
        <dbReference type="SAM" id="MobiDB-lite"/>
    </source>
</evidence>
<dbReference type="Proteomes" id="UP000299102">
    <property type="component" value="Unassembled WGS sequence"/>
</dbReference>
<feature type="compositionally biased region" description="Polar residues" evidence="1">
    <location>
        <begin position="1"/>
        <end position="10"/>
    </location>
</feature>
<dbReference type="EMBL" id="BGZK01002742">
    <property type="protein sequence ID" value="GBP96145.1"/>
    <property type="molecule type" value="Genomic_DNA"/>
</dbReference>
<keyword evidence="3" id="KW-1185">Reference proteome</keyword>